<feature type="domain" description="Outer membrane protein beta-barrel" evidence="2">
    <location>
        <begin position="43"/>
        <end position="182"/>
    </location>
</feature>
<keyword evidence="1" id="KW-0732">Signal</keyword>
<dbReference type="STRING" id="42253.NITMOv2_2549"/>
<dbReference type="EMBL" id="CP011801">
    <property type="protein sequence ID" value="ALA58962.1"/>
    <property type="molecule type" value="Genomic_DNA"/>
</dbReference>
<dbReference type="AlphaFoldDB" id="A0A0K2GEE5"/>
<evidence type="ECO:0000259" key="2">
    <source>
        <dbReference type="Pfam" id="PF13505"/>
    </source>
</evidence>
<organism evidence="3 4">
    <name type="scientific">Nitrospira moscoviensis</name>
    <dbReference type="NCBI Taxonomy" id="42253"/>
    <lineage>
        <taxon>Bacteria</taxon>
        <taxon>Pseudomonadati</taxon>
        <taxon>Nitrospirota</taxon>
        <taxon>Nitrospiria</taxon>
        <taxon>Nitrospirales</taxon>
        <taxon>Nitrospiraceae</taxon>
        <taxon>Nitrospira</taxon>
    </lineage>
</organism>
<protein>
    <recommendedName>
        <fullName evidence="2">Outer membrane protein beta-barrel domain-containing protein</fullName>
    </recommendedName>
</protein>
<dbReference type="KEGG" id="nmv:NITMOv2_2549"/>
<dbReference type="OrthoDB" id="9789805at2"/>
<proteinExistence type="predicted"/>
<dbReference type="InterPro" id="IPR027385">
    <property type="entry name" value="Beta-barrel_OMP"/>
</dbReference>
<dbReference type="PATRIC" id="fig|42253.5.peg.2514"/>
<dbReference type="Gene3D" id="2.40.160.20">
    <property type="match status" value="1"/>
</dbReference>
<dbReference type="Pfam" id="PF13505">
    <property type="entry name" value="OMP_b-brl"/>
    <property type="match status" value="1"/>
</dbReference>
<accession>A0A0K2GEE5</accession>
<reference evidence="3 4" key="1">
    <citation type="journal article" date="2015" name="Proc. Natl. Acad. Sci. U.S.A.">
        <title>Expanded metabolic versatility of ubiquitous nitrite-oxidizing bacteria from the genus Nitrospira.</title>
        <authorList>
            <person name="Koch H."/>
            <person name="Lucker S."/>
            <person name="Albertsen M."/>
            <person name="Kitzinger K."/>
            <person name="Herbold C."/>
            <person name="Spieck E."/>
            <person name="Nielsen P.H."/>
            <person name="Wagner M."/>
            <person name="Daims H."/>
        </authorList>
    </citation>
    <scope>NUCLEOTIDE SEQUENCE [LARGE SCALE GENOMIC DNA]</scope>
    <source>
        <strain evidence="3 4">NSP M-1</strain>
    </source>
</reference>
<dbReference type="Proteomes" id="UP000069205">
    <property type="component" value="Chromosome"/>
</dbReference>
<evidence type="ECO:0000313" key="3">
    <source>
        <dbReference type="EMBL" id="ALA58962.1"/>
    </source>
</evidence>
<dbReference type="InterPro" id="IPR011250">
    <property type="entry name" value="OMP/PagP_B-barrel"/>
</dbReference>
<gene>
    <name evidence="3" type="ORF">NITMOv2_2549</name>
</gene>
<evidence type="ECO:0000256" key="1">
    <source>
        <dbReference type="ARBA" id="ARBA00022729"/>
    </source>
</evidence>
<dbReference type="SUPFAM" id="SSF56925">
    <property type="entry name" value="OMPA-like"/>
    <property type="match status" value="1"/>
</dbReference>
<dbReference type="RefSeq" id="WP_053380053.1">
    <property type="nucleotide sequence ID" value="NZ_CP011801.1"/>
</dbReference>
<name>A0A0K2GEE5_NITMO</name>
<evidence type="ECO:0000313" key="4">
    <source>
        <dbReference type="Proteomes" id="UP000069205"/>
    </source>
</evidence>
<sequence length="221" mass="23973">MGYVTTGTVRVWLCALAAFTLIGFGSPLDGLAETWTPGGATPGQWMFGGRIGPSTLTQQLSPNIDSATGPALNFQGMYAVTNMIMFGLMLEWERRPVDREQPRLDLGSMDTVSFLPTIEVRPGHWGPVYPYGSAGIGVNFNSFSEDGGIGSTRISPSNNFAFRLAAGADYFITKTLALNTELAWKRNDGHAHITGPPIGGLNPNEWNASSFNFLVGVRWFY</sequence>
<keyword evidence="4" id="KW-1185">Reference proteome</keyword>